<evidence type="ECO:0000313" key="2">
    <source>
        <dbReference type="Proteomes" id="UP001610563"/>
    </source>
</evidence>
<organism evidence="1 2">
    <name type="scientific">Aspergillus keveii</name>
    <dbReference type="NCBI Taxonomy" id="714993"/>
    <lineage>
        <taxon>Eukaryota</taxon>
        <taxon>Fungi</taxon>
        <taxon>Dikarya</taxon>
        <taxon>Ascomycota</taxon>
        <taxon>Pezizomycotina</taxon>
        <taxon>Eurotiomycetes</taxon>
        <taxon>Eurotiomycetidae</taxon>
        <taxon>Eurotiales</taxon>
        <taxon>Aspergillaceae</taxon>
        <taxon>Aspergillus</taxon>
        <taxon>Aspergillus subgen. Nidulantes</taxon>
    </lineage>
</organism>
<protein>
    <submittedName>
        <fullName evidence="1">Uncharacterized protein</fullName>
    </submittedName>
</protein>
<gene>
    <name evidence="1" type="ORF">BJX66DRAFT_312325</name>
</gene>
<keyword evidence="2" id="KW-1185">Reference proteome</keyword>
<sequence>MADPVSIAPSAAGLIALNLESCRLSVNFCDNWRGFGDDVDNVKLKATGLLSTLTLIQSLLSNITTVHRAITADIMAKVGDNEQLIKKVHDMVSNWHGMTQSSGLGCKVWVAGRSMTYPFRKEALFEAVKKLEGLQLNLHTTFLVSVPTLHCELLLEYSASTGCNCSKRPPSLNRPR</sequence>
<name>A0ABR4FTU2_9EURO</name>
<comment type="caution">
    <text evidence="1">The sequence shown here is derived from an EMBL/GenBank/DDBJ whole genome shotgun (WGS) entry which is preliminary data.</text>
</comment>
<dbReference type="EMBL" id="JBFTWV010000112">
    <property type="protein sequence ID" value="KAL2786680.1"/>
    <property type="molecule type" value="Genomic_DNA"/>
</dbReference>
<evidence type="ECO:0000313" key="1">
    <source>
        <dbReference type="EMBL" id="KAL2786680.1"/>
    </source>
</evidence>
<accession>A0ABR4FTU2</accession>
<proteinExistence type="predicted"/>
<reference evidence="1 2" key="1">
    <citation type="submission" date="2024-07" db="EMBL/GenBank/DDBJ databases">
        <title>Section-level genome sequencing and comparative genomics of Aspergillus sections Usti and Cavernicolus.</title>
        <authorList>
            <consortium name="Lawrence Berkeley National Laboratory"/>
            <person name="Nybo J.L."/>
            <person name="Vesth T.C."/>
            <person name="Theobald S."/>
            <person name="Frisvad J.C."/>
            <person name="Larsen T.O."/>
            <person name="Kjaerboelling I."/>
            <person name="Rothschild-Mancinelli K."/>
            <person name="Lyhne E.K."/>
            <person name="Kogle M.E."/>
            <person name="Barry K."/>
            <person name="Clum A."/>
            <person name="Na H."/>
            <person name="Ledsgaard L."/>
            <person name="Lin J."/>
            <person name="Lipzen A."/>
            <person name="Kuo A."/>
            <person name="Riley R."/>
            <person name="Mondo S."/>
            <person name="Labutti K."/>
            <person name="Haridas S."/>
            <person name="Pangalinan J."/>
            <person name="Salamov A.A."/>
            <person name="Simmons B.A."/>
            <person name="Magnuson J.K."/>
            <person name="Chen J."/>
            <person name="Drula E."/>
            <person name="Henrissat B."/>
            <person name="Wiebenga A."/>
            <person name="Lubbers R.J."/>
            <person name="Gomes A.C."/>
            <person name="Makela M.R."/>
            <person name="Stajich J."/>
            <person name="Grigoriev I.V."/>
            <person name="Mortensen U.H."/>
            <person name="De Vries R.P."/>
            <person name="Baker S.E."/>
            <person name="Andersen M.R."/>
        </authorList>
    </citation>
    <scope>NUCLEOTIDE SEQUENCE [LARGE SCALE GENOMIC DNA]</scope>
    <source>
        <strain evidence="1 2">CBS 209.92</strain>
    </source>
</reference>
<dbReference type="Proteomes" id="UP001610563">
    <property type="component" value="Unassembled WGS sequence"/>
</dbReference>